<protein>
    <submittedName>
        <fullName evidence="1">Uncharacterized protein</fullName>
    </submittedName>
</protein>
<proteinExistence type="predicted"/>
<dbReference type="EMBL" id="JANUCP010000001">
    <property type="protein sequence ID" value="MCS3917727.1"/>
    <property type="molecule type" value="Genomic_DNA"/>
</dbReference>
<reference evidence="1 2" key="1">
    <citation type="submission" date="2022-08" db="EMBL/GenBank/DDBJ databases">
        <title>Bacterial and archaeal communities from various locations to study Microbial Dark Matter (Phase II).</title>
        <authorList>
            <person name="Stepanauskas R."/>
        </authorList>
    </citation>
    <scope>NUCLEOTIDE SEQUENCE [LARGE SCALE GENOMIC DNA]</scope>
    <source>
        <strain evidence="1 2">PD1</strain>
    </source>
</reference>
<organism evidence="1 2">
    <name type="scientific">Candidatus Fervidibacter sacchari</name>
    <dbReference type="NCBI Taxonomy" id="1448929"/>
    <lineage>
        <taxon>Bacteria</taxon>
        <taxon>Candidatus Fervidibacterota</taxon>
        <taxon>Candidatus Fervidibacter</taxon>
    </lineage>
</organism>
<dbReference type="Proteomes" id="UP001204798">
    <property type="component" value="Unassembled WGS sequence"/>
</dbReference>
<evidence type="ECO:0000313" key="2">
    <source>
        <dbReference type="Proteomes" id="UP001204798"/>
    </source>
</evidence>
<name>A0ABT2EIH7_9BACT</name>
<comment type="caution">
    <text evidence="1">The sequence shown here is derived from an EMBL/GenBank/DDBJ whole genome shotgun (WGS) entry which is preliminary data.</text>
</comment>
<evidence type="ECO:0000313" key="1">
    <source>
        <dbReference type="EMBL" id="MCS3917727.1"/>
    </source>
</evidence>
<gene>
    <name evidence="1" type="ORF">M2350_000124</name>
</gene>
<sequence>MLRNGVFNSEESSEDVANLCYGVPYRCYALGDDALSAVCLW</sequence>
<accession>A0ABT2EIH7</accession>
<keyword evidence="2" id="KW-1185">Reference proteome</keyword>